<organism evidence="12 13">
    <name type="scientific">Trichogramma kaykai</name>
    <dbReference type="NCBI Taxonomy" id="54128"/>
    <lineage>
        <taxon>Eukaryota</taxon>
        <taxon>Metazoa</taxon>
        <taxon>Ecdysozoa</taxon>
        <taxon>Arthropoda</taxon>
        <taxon>Hexapoda</taxon>
        <taxon>Insecta</taxon>
        <taxon>Pterygota</taxon>
        <taxon>Neoptera</taxon>
        <taxon>Endopterygota</taxon>
        <taxon>Hymenoptera</taxon>
        <taxon>Apocrita</taxon>
        <taxon>Proctotrupomorpha</taxon>
        <taxon>Chalcidoidea</taxon>
        <taxon>Trichogrammatidae</taxon>
        <taxon>Trichogramma</taxon>
    </lineage>
</organism>
<reference evidence="12 13" key="1">
    <citation type="journal article" date="2024" name="bioRxiv">
        <title>A reference genome for Trichogramma kaykai: A tiny desert-dwelling parasitoid wasp with competing sex-ratio distorters.</title>
        <authorList>
            <person name="Culotta J."/>
            <person name="Lindsey A.R."/>
        </authorList>
    </citation>
    <scope>NUCLEOTIDE SEQUENCE [LARGE SCALE GENOMIC DNA]</scope>
    <source>
        <strain evidence="12 13">KSX58</strain>
    </source>
</reference>
<dbReference type="Gene3D" id="1.20.1280.130">
    <property type="match status" value="1"/>
</dbReference>
<dbReference type="InterPro" id="IPR039745">
    <property type="entry name" value="Vps54"/>
</dbReference>
<evidence type="ECO:0000259" key="10">
    <source>
        <dbReference type="Pfam" id="PF07928"/>
    </source>
</evidence>
<evidence type="ECO:0000256" key="8">
    <source>
        <dbReference type="ARBA" id="ARBA00023054"/>
    </source>
</evidence>
<proteinExistence type="inferred from homology"/>
<evidence type="ECO:0000259" key="11">
    <source>
        <dbReference type="Pfam" id="PF10475"/>
    </source>
</evidence>
<evidence type="ECO:0000256" key="6">
    <source>
        <dbReference type="ARBA" id="ARBA00022927"/>
    </source>
</evidence>
<evidence type="ECO:0000256" key="1">
    <source>
        <dbReference type="ARBA" id="ARBA00004601"/>
    </source>
</evidence>
<evidence type="ECO:0000313" key="12">
    <source>
        <dbReference type="EMBL" id="KAL3397519.1"/>
    </source>
</evidence>
<gene>
    <name evidence="12" type="ORF">TKK_008623</name>
</gene>
<keyword evidence="7" id="KW-0333">Golgi apparatus</keyword>
<keyword evidence="4" id="KW-0813">Transport</keyword>
<dbReference type="AlphaFoldDB" id="A0ABD2WXA4"/>
<sequence>MAKIFAPAEANLRSNSDSLANYSLPCEYCANLTFKHIHDFIRHLREKHCSQEGGSFVCRYGYNQVCSSLPVEGVSDKDYIAHAAKHAANMQQQQQLKKSNGQMLVATSGAASSTGSTSTSWSVYSAAQNLPAVLNDPYKGKQSNFLTKTWGDSFIEKTDIPKSLYIPEINEHHFDSYRKRIIKRYDKHLRLKANTNLPPNTSIELLHHFPNLRKVKSLGSTNNGPIDHSQFDFNSIPRIFINPHLDLSKRQNFDEVFPFSKEGLLGDGKNIVFNVKQMQEKLTHYLDIVEVRIAEQVASKSQAFFHAMTSHDVLMEQLTETLTVLKALRQNIHSIDNNIVKSSLHVFKLERARSNHLLVLEKLKLIATVHQSQPMIQSLLSTPDYVAALDVISTTQEILAQELKGIYGFRHLSSQLTEMEKVINKMLHTEFERYATADLNRPLNGDFTVLDGDKLVSIISGLLRQKHFQFIDSYKEEAMTTVRAITKQRIIEALADSDCCSDQQAAALEVGGLSLTERLKLLDNSIQALTSLLYRIKAVHNVMKDTANSAACKSSIDRSNESMMDRLLTDDDHERVITKLNDMLASLCDYCHERLGNLVSASPNENEKEKLSNDTNSSSNKSAEKDVAASATENFSDNNKSWLSDRATMNQVCKLANLVEKFTETCETLCGKQCLALRSAFKAQASKFVQKFHSERKIKLSHVLDSERWKQAEVPPEFQALITYIHQNESFPYELSQTNVIRTNKIENFMYVGNEKFAIVGTVLLLIQIIHEYCRTASELTALSGMLGRNLAEILRHYNSRCCQLVLYAGAMQVAGLKTITSTILVLAGRSLKLILWIMPYVKAHFQALAEHQPNVPGMPHAYGVSLLDTVERDIRSHIQEIEGKILTIVDSLLAGQISTWTGKPPVPSQSFRNISKHLTKLFEAVSSILPAEEVQSLYRMVNKAFKEKLREQLLKKNITNDGGPQHGVVTSELTFYLETLRNLKVLPVEELNNNCLNDVWTK</sequence>
<dbReference type="Pfam" id="PF10475">
    <property type="entry name" value="Vps54_N"/>
    <property type="match status" value="1"/>
</dbReference>
<comment type="caution">
    <text evidence="12">The sequence shown here is derived from an EMBL/GenBank/DDBJ whole genome shotgun (WGS) entry which is preliminary data.</text>
</comment>
<evidence type="ECO:0000256" key="5">
    <source>
        <dbReference type="ARBA" id="ARBA00022553"/>
    </source>
</evidence>
<dbReference type="InterPro" id="IPR019515">
    <property type="entry name" value="VPS54_N"/>
</dbReference>
<dbReference type="Pfam" id="PF07928">
    <property type="entry name" value="Vps54"/>
    <property type="match status" value="1"/>
</dbReference>
<dbReference type="Gene3D" id="6.10.250.860">
    <property type="match status" value="1"/>
</dbReference>
<dbReference type="GO" id="GO:0015031">
    <property type="term" value="P:protein transport"/>
    <property type="evidence" value="ECO:0007669"/>
    <property type="project" value="UniProtKB-KW"/>
</dbReference>
<protein>
    <recommendedName>
        <fullName evidence="3">Vacuolar protein sorting-associated protein 54</fullName>
    </recommendedName>
</protein>
<evidence type="ECO:0000256" key="3">
    <source>
        <dbReference type="ARBA" id="ARBA00017665"/>
    </source>
</evidence>
<name>A0ABD2WXA4_9HYME</name>
<evidence type="ECO:0000256" key="4">
    <source>
        <dbReference type="ARBA" id="ARBA00022448"/>
    </source>
</evidence>
<feature type="domain" description="Vacuolar protein sorting-associated protein 54 N-terminal" evidence="11">
    <location>
        <begin position="275"/>
        <end position="436"/>
    </location>
</feature>
<dbReference type="PANTHER" id="PTHR12965">
    <property type="entry name" value="VACUOLAR PROTEIN SORTING 54"/>
    <property type="match status" value="1"/>
</dbReference>
<dbReference type="GO" id="GO:0005794">
    <property type="term" value="C:Golgi apparatus"/>
    <property type="evidence" value="ECO:0007669"/>
    <property type="project" value="UniProtKB-SubCell"/>
</dbReference>
<dbReference type="FunFam" id="1.20.1280.130:FF:000001">
    <property type="entry name" value="Vacuolar protein sorting-associated protein 54"/>
    <property type="match status" value="1"/>
</dbReference>
<dbReference type="PANTHER" id="PTHR12965:SF0">
    <property type="entry name" value="VACUOLAR PROTEIN SORTING-ASSOCIATED PROTEIN 54"/>
    <property type="match status" value="1"/>
</dbReference>
<comment type="subcellular location">
    <subcellularLocation>
        <location evidence="1">Golgi apparatus</location>
        <location evidence="1">trans-Golgi network</location>
    </subcellularLocation>
</comment>
<comment type="similarity">
    <text evidence="2">Belongs to the VPS54 family.</text>
</comment>
<feature type="region of interest" description="Disordered" evidence="9">
    <location>
        <begin position="602"/>
        <end position="632"/>
    </location>
</feature>
<evidence type="ECO:0000313" key="13">
    <source>
        <dbReference type="Proteomes" id="UP001627154"/>
    </source>
</evidence>
<dbReference type="EMBL" id="JBJJXI010000062">
    <property type="protein sequence ID" value="KAL3397519.1"/>
    <property type="molecule type" value="Genomic_DNA"/>
</dbReference>
<evidence type="ECO:0000256" key="2">
    <source>
        <dbReference type="ARBA" id="ARBA00009150"/>
    </source>
</evidence>
<feature type="domain" description="Vacuolar protein sorting-associated protein 54 C-terminal" evidence="10">
    <location>
        <begin position="754"/>
        <end position="891"/>
    </location>
</feature>
<keyword evidence="8" id="KW-0175">Coiled coil</keyword>
<evidence type="ECO:0000256" key="9">
    <source>
        <dbReference type="SAM" id="MobiDB-lite"/>
    </source>
</evidence>
<keyword evidence="13" id="KW-1185">Reference proteome</keyword>
<dbReference type="Proteomes" id="UP001627154">
    <property type="component" value="Unassembled WGS sequence"/>
</dbReference>
<keyword evidence="6" id="KW-0653">Protein transport</keyword>
<evidence type="ECO:0000256" key="7">
    <source>
        <dbReference type="ARBA" id="ARBA00023034"/>
    </source>
</evidence>
<dbReference type="InterPro" id="IPR012501">
    <property type="entry name" value="Vps54_C"/>
</dbReference>
<keyword evidence="5" id="KW-0597">Phosphoprotein</keyword>
<accession>A0ABD2WXA4</accession>